<dbReference type="Proteomes" id="UP000254807">
    <property type="component" value="Unassembled WGS sequence"/>
</dbReference>
<dbReference type="AlphaFoldDB" id="A0A376H5C5"/>
<dbReference type="Pfam" id="PF07702">
    <property type="entry name" value="UTRA"/>
    <property type="match status" value="1"/>
</dbReference>
<dbReference type="EMBL" id="UFYW01000001">
    <property type="protein sequence ID" value="STD83568.1"/>
    <property type="molecule type" value="Genomic_DNA"/>
</dbReference>
<dbReference type="Gene3D" id="1.10.10.10">
    <property type="entry name" value="Winged helix-like DNA-binding domain superfamily/Winged helix DNA-binding domain"/>
    <property type="match status" value="1"/>
</dbReference>
<evidence type="ECO:0000256" key="3">
    <source>
        <dbReference type="ARBA" id="ARBA00023125"/>
    </source>
</evidence>
<evidence type="ECO:0000256" key="1">
    <source>
        <dbReference type="ARBA" id="ARBA00022491"/>
    </source>
</evidence>
<evidence type="ECO:0000313" key="8">
    <source>
        <dbReference type="Proteomes" id="UP000254807"/>
    </source>
</evidence>
<dbReference type="InterPro" id="IPR011663">
    <property type="entry name" value="UTRA"/>
</dbReference>
<dbReference type="GO" id="GO:0003700">
    <property type="term" value="F:DNA-binding transcription factor activity"/>
    <property type="evidence" value="ECO:0007669"/>
    <property type="project" value="InterPro"/>
</dbReference>
<dbReference type="InterPro" id="IPR028978">
    <property type="entry name" value="Chorismate_lyase_/UTRA_dom_sf"/>
</dbReference>
<dbReference type="SMART" id="SM00866">
    <property type="entry name" value="UTRA"/>
    <property type="match status" value="1"/>
</dbReference>
<dbReference type="InterPro" id="IPR036390">
    <property type="entry name" value="WH_DNA-bd_sf"/>
</dbReference>
<reference evidence="6 9" key="2">
    <citation type="submission" date="2019-04" db="EMBL/GenBank/DDBJ databases">
        <title>Step-wise assembly of the neonatal virome modulated by breast feeding.</title>
        <authorList>
            <person name="Liang G."/>
            <person name="Bushman F."/>
        </authorList>
    </citation>
    <scope>NUCLEOTIDE SEQUENCE [LARGE SCALE GENOMIC DNA]</scope>
    <source>
        <strain evidence="6 9">E3404</strain>
    </source>
</reference>
<dbReference type="Pfam" id="PF00392">
    <property type="entry name" value="GntR"/>
    <property type="match status" value="1"/>
</dbReference>
<dbReference type="PRINTS" id="PR00035">
    <property type="entry name" value="HTHGNTR"/>
</dbReference>
<protein>
    <submittedName>
        <fullName evidence="7">Bacterial regulatory protein, GntR family protein</fullName>
    </submittedName>
    <submittedName>
        <fullName evidence="6">UTRA domain-containing protein</fullName>
    </submittedName>
</protein>
<name>A0A376H5C5_ENTGA</name>
<keyword evidence="1" id="KW-0678">Repressor</keyword>
<dbReference type="Proteomes" id="UP000439965">
    <property type="component" value="Unassembled WGS sequence"/>
</dbReference>
<dbReference type="FunFam" id="3.40.1410.10:FF:000008">
    <property type="entry name" value="Transcriptional regulator, GntR family"/>
    <property type="match status" value="1"/>
</dbReference>
<proteinExistence type="predicted"/>
<dbReference type="FunFam" id="1.10.10.10:FF:000079">
    <property type="entry name" value="GntR family transcriptional regulator"/>
    <property type="match status" value="1"/>
</dbReference>
<dbReference type="PROSITE" id="PS50949">
    <property type="entry name" value="HTH_GNTR"/>
    <property type="match status" value="1"/>
</dbReference>
<dbReference type="GO" id="GO:0045892">
    <property type="term" value="P:negative regulation of DNA-templated transcription"/>
    <property type="evidence" value="ECO:0007669"/>
    <property type="project" value="TreeGrafter"/>
</dbReference>
<evidence type="ECO:0000313" key="6">
    <source>
        <dbReference type="EMBL" id="MXS27472.1"/>
    </source>
</evidence>
<evidence type="ECO:0000313" key="9">
    <source>
        <dbReference type="Proteomes" id="UP000439965"/>
    </source>
</evidence>
<evidence type="ECO:0000313" key="7">
    <source>
        <dbReference type="EMBL" id="STD83568.1"/>
    </source>
</evidence>
<sequence length="237" mass="27132">MKKYILISSDIRKKILEGVYQANQQIPFEKDLCVEYDASKMTVKKALDMLVSEGLIIKRRGSGTFVKDLATDEIERIAVANQFRGTTALNPGKEVKSKVLEFKVIEADNLVKNKLNMQEDTFVYDIYRVRHIDGKPLVMEKMYMPIDLIPGLKKANIEGSIYEYIEEDLGLKIQSGHRRVSVRKATEIEQQYLELDSGDPVAVAEQIAYFDTGIAFEYSISVHRYDSFSVEFVLTRE</sequence>
<dbReference type="InterPro" id="IPR000524">
    <property type="entry name" value="Tscrpt_reg_HTH_GntR"/>
</dbReference>
<dbReference type="EMBL" id="WVTI01000024">
    <property type="protein sequence ID" value="MXS27472.1"/>
    <property type="molecule type" value="Genomic_DNA"/>
</dbReference>
<dbReference type="GeneID" id="93222777"/>
<keyword evidence="2" id="KW-0805">Transcription regulation</keyword>
<dbReference type="GO" id="GO:0003677">
    <property type="term" value="F:DNA binding"/>
    <property type="evidence" value="ECO:0007669"/>
    <property type="project" value="UniProtKB-KW"/>
</dbReference>
<dbReference type="CDD" id="cd07377">
    <property type="entry name" value="WHTH_GntR"/>
    <property type="match status" value="1"/>
</dbReference>
<dbReference type="PANTHER" id="PTHR44846:SF5">
    <property type="entry name" value="HTH-TYPE TRANSCRIPTIONAL REGULATOR GMUR"/>
    <property type="match status" value="1"/>
</dbReference>
<dbReference type="InterPro" id="IPR036388">
    <property type="entry name" value="WH-like_DNA-bd_sf"/>
</dbReference>
<dbReference type="SMART" id="SM00345">
    <property type="entry name" value="HTH_GNTR"/>
    <property type="match status" value="1"/>
</dbReference>
<evidence type="ECO:0000256" key="4">
    <source>
        <dbReference type="ARBA" id="ARBA00023163"/>
    </source>
</evidence>
<evidence type="ECO:0000256" key="2">
    <source>
        <dbReference type="ARBA" id="ARBA00023015"/>
    </source>
</evidence>
<feature type="domain" description="HTH gntR-type" evidence="5">
    <location>
        <begin position="1"/>
        <end position="69"/>
    </location>
</feature>
<accession>A0A376H5C5</accession>
<dbReference type="SUPFAM" id="SSF64288">
    <property type="entry name" value="Chorismate lyase-like"/>
    <property type="match status" value="1"/>
</dbReference>
<keyword evidence="4" id="KW-0804">Transcription</keyword>
<keyword evidence="3" id="KW-0238">DNA-binding</keyword>
<dbReference type="PANTHER" id="PTHR44846">
    <property type="entry name" value="MANNOSYL-D-GLYCERATE TRANSPORT/METABOLISM SYSTEM REPRESSOR MNGR-RELATED"/>
    <property type="match status" value="1"/>
</dbReference>
<dbReference type="Gene3D" id="3.40.1410.10">
    <property type="entry name" value="Chorismate lyase-like"/>
    <property type="match status" value="1"/>
</dbReference>
<dbReference type="RefSeq" id="WP_003128923.1">
    <property type="nucleotide sequence ID" value="NZ_CAAKOE010000005.1"/>
</dbReference>
<organism evidence="7 8">
    <name type="scientific">Enterococcus gallinarum</name>
    <dbReference type="NCBI Taxonomy" id="1353"/>
    <lineage>
        <taxon>Bacteria</taxon>
        <taxon>Bacillati</taxon>
        <taxon>Bacillota</taxon>
        <taxon>Bacilli</taxon>
        <taxon>Lactobacillales</taxon>
        <taxon>Enterococcaceae</taxon>
        <taxon>Enterococcus</taxon>
    </lineage>
</organism>
<dbReference type="SUPFAM" id="SSF46785">
    <property type="entry name" value="Winged helix' DNA-binding domain"/>
    <property type="match status" value="1"/>
</dbReference>
<reference evidence="7 8" key="1">
    <citation type="submission" date="2018-06" db="EMBL/GenBank/DDBJ databases">
        <authorList>
            <consortium name="Pathogen Informatics"/>
            <person name="Doyle S."/>
        </authorList>
    </citation>
    <scope>NUCLEOTIDE SEQUENCE [LARGE SCALE GENOMIC DNA]</scope>
    <source>
        <strain evidence="7 8">NCTC12360</strain>
    </source>
</reference>
<gene>
    <name evidence="7" type="primary">gmuR_2</name>
    <name evidence="6" type="ORF">GTI89_15555</name>
    <name evidence="7" type="ORF">NCTC12360_02035</name>
</gene>
<evidence type="ECO:0000259" key="5">
    <source>
        <dbReference type="PROSITE" id="PS50949"/>
    </source>
</evidence>
<keyword evidence="8" id="KW-1185">Reference proteome</keyword>
<dbReference type="InterPro" id="IPR050679">
    <property type="entry name" value="Bact_HTH_transcr_reg"/>
</dbReference>
<dbReference type="OrthoDB" id="9815017at2"/>